<evidence type="ECO:0000256" key="5">
    <source>
        <dbReference type="ARBA" id="ARBA00023110"/>
    </source>
</evidence>
<gene>
    <name evidence="12" type="ORF">M2650_11600</name>
</gene>
<evidence type="ECO:0000313" key="12">
    <source>
        <dbReference type="EMBL" id="MCL1635270.1"/>
    </source>
</evidence>
<keyword evidence="6" id="KW-0143">Chaperone</keyword>
<proteinExistence type="inferred from homology"/>
<dbReference type="EMBL" id="JAMBEP010000002">
    <property type="protein sequence ID" value="MCL1635270.1"/>
    <property type="molecule type" value="Genomic_DNA"/>
</dbReference>
<dbReference type="EC" id="5.2.1.8" evidence="10"/>
<comment type="caution">
    <text evidence="12">The sequence shown here is derived from an EMBL/GenBank/DDBJ whole genome shotgun (WGS) entry which is preliminary data.</text>
</comment>
<dbReference type="Gene3D" id="3.10.50.40">
    <property type="match status" value="1"/>
</dbReference>
<keyword evidence="5 9" id="KW-0697">Rotamase</keyword>
<dbReference type="InterPro" id="IPR001179">
    <property type="entry name" value="PPIase_FKBP_dom"/>
</dbReference>
<reference evidence="12 13" key="1">
    <citation type="submission" date="2022-05" db="EMBL/GenBank/DDBJ databases">
        <title>Luteimonas sp. SX5, whole genome shotgun sequencing project.</title>
        <authorList>
            <person name="Zhao G."/>
            <person name="Shen L."/>
        </authorList>
    </citation>
    <scope>NUCLEOTIDE SEQUENCE [LARGE SCALE GENOMIC DNA]</scope>
    <source>
        <strain evidence="12 13">SX5</strain>
    </source>
</reference>
<keyword evidence="4" id="KW-0963">Cytoplasm</keyword>
<dbReference type="Pfam" id="PF00254">
    <property type="entry name" value="FKBP_C"/>
    <property type="match status" value="1"/>
</dbReference>
<dbReference type="GO" id="GO:0016853">
    <property type="term" value="F:isomerase activity"/>
    <property type="evidence" value="ECO:0007669"/>
    <property type="project" value="UniProtKB-KW"/>
</dbReference>
<evidence type="ECO:0000256" key="8">
    <source>
        <dbReference type="ARBA" id="ARBA00037071"/>
    </source>
</evidence>
<organism evidence="12 13">
    <name type="scientific">Luteimonas galliterrae</name>
    <dbReference type="NCBI Taxonomy" id="2940486"/>
    <lineage>
        <taxon>Bacteria</taxon>
        <taxon>Pseudomonadati</taxon>
        <taxon>Pseudomonadota</taxon>
        <taxon>Gammaproteobacteria</taxon>
        <taxon>Lysobacterales</taxon>
        <taxon>Lysobacteraceae</taxon>
        <taxon>Luteimonas</taxon>
    </lineage>
</organism>
<dbReference type="SUPFAM" id="SSF54534">
    <property type="entry name" value="FKBP-like"/>
    <property type="match status" value="1"/>
</dbReference>
<comment type="subcellular location">
    <subcellularLocation>
        <location evidence="2">Cytoplasm</location>
    </subcellularLocation>
</comment>
<evidence type="ECO:0000256" key="9">
    <source>
        <dbReference type="PROSITE-ProRule" id="PRU00277"/>
    </source>
</evidence>
<evidence type="ECO:0000256" key="10">
    <source>
        <dbReference type="RuleBase" id="RU003915"/>
    </source>
</evidence>
<comment type="function">
    <text evidence="8">Also involved in hydrogenase metallocenter assembly, probably by participating in the nickel insertion step. This function in hydrogenase biosynthesis requires chaperone activity and the presence of the metal-binding domain, but not PPIase activity.</text>
</comment>
<dbReference type="InterPro" id="IPR046357">
    <property type="entry name" value="PPIase_dom_sf"/>
</dbReference>
<feature type="domain" description="PPIase FKBP-type" evidence="11">
    <location>
        <begin position="6"/>
        <end position="80"/>
    </location>
</feature>
<sequence length="151" mass="16256">MEIADRRIATIHFTLFDHEGKQVGSTHGHDPLVHMYGTGGIVPGLEKALAGKNAGDRFEVEVAPEEGFGPHHPELVQTLPRSTFNGAQAPSVGRKLIAQTSKGPLEVRVTGLDGDTITVDGNHPLAGKPFRLEVEILEVRVPTPQELQFGV</sequence>
<dbReference type="RefSeq" id="WP_249474679.1">
    <property type="nucleotide sequence ID" value="NZ_JAMBEP010000002.1"/>
</dbReference>
<evidence type="ECO:0000313" key="13">
    <source>
        <dbReference type="Proteomes" id="UP001431217"/>
    </source>
</evidence>
<evidence type="ECO:0000256" key="6">
    <source>
        <dbReference type="ARBA" id="ARBA00023186"/>
    </source>
</evidence>
<evidence type="ECO:0000256" key="1">
    <source>
        <dbReference type="ARBA" id="ARBA00000971"/>
    </source>
</evidence>
<dbReference type="PROSITE" id="PS50059">
    <property type="entry name" value="FKBP_PPIASE"/>
    <property type="match status" value="1"/>
</dbReference>
<keyword evidence="13" id="KW-1185">Reference proteome</keyword>
<evidence type="ECO:0000256" key="7">
    <source>
        <dbReference type="ARBA" id="ARBA00023235"/>
    </source>
</evidence>
<evidence type="ECO:0000256" key="3">
    <source>
        <dbReference type="ARBA" id="ARBA00006577"/>
    </source>
</evidence>
<comment type="similarity">
    <text evidence="3 10">Belongs to the FKBP-type PPIase family.</text>
</comment>
<evidence type="ECO:0000256" key="2">
    <source>
        <dbReference type="ARBA" id="ARBA00004496"/>
    </source>
</evidence>
<comment type="catalytic activity">
    <reaction evidence="1 9 10">
        <text>[protein]-peptidylproline (omega=180) = [protein]-peptidylproline (omega=0)</text>
        <dbReference type="Rhea" id="RHEA:16237"/>
        <dbReference type="Rhea" id="RHEA-COMP:10747"/>
        <dbReference type="Rhea" id="RHEA-COMP:10748"/>
        <dbReference type="ChEBI" id="CHEBI:83833"/>
        <dbReference type="ChEBI" id="CHEBI:83834"/>
        <dbReference type="EC" id="5.2.1.8"/>
    </reaction>
</comment>
<keyword evidence="7 9" id="KW-0413">Isomerase</keyword>
<name>A0ABT0MK74_9GAMM</name>
<accession>A0ABT0MK74</accession>
<protein>
    <recommendedName>
        <fullName evidence="10">Peptidyl-prolyl cis-trans isomerase</fullName>
        <ecNumber evidence="10">5.2.1.8</ecNumber>
    </recommendedName>
</protein>
<dbReference type="PANTHER" id="PTHR47861:SF3">
    <property type="entry name" value="FKBP-TYPE PEPTIDYL-PROLYL CIS-TRANS ISOMERASE SLYD"/>
    <property type="match status" value="1"/>
</dbReference>
<evidence type="ECO:0000259" key="11">
    <source>
        <dbReference type="PROSITE" id="PS50059"/>
    </source>
</evidence>
<dbReference type="PANTHER" id="PTHR47861">
    <property type="entry name" value="FKBP-TYPE PEPTIDYL-PROLYL CIS-TRANS ISOMERASE SLYD"/>
    <property type="match status" value="1"/>
</dbReference>
<dbReference type="Proteomes" id="UP001431217">
    <property type="component" value="Unassembled WGS sequence"/>
</dbReference>
<evidence type="ECO:0000256" key="4">
    <source>
        <dbReference type="ARBA" id="ARBA00022490"/>
    </source>
</evidence>